<dbReference type="Proteomes" id="UP001396898">
    <property type="component" value="Unassembled WGS sequence"/>
</dbReference>
<dbReference type="EMBL" id="JAQQWI010000018">
    <property type="protein sequence ID" value="KAK8001772.1"/>
    <property type="molecule type" value="Genomic_DNA"/>
</dbReference>
<accession>A0ABR1R8C8</accession>
<sequence length="137" mass="15481">MNHAYLNLRLDGFPTLSGSLYESYISALTNKTYDSPLGFFTSPNVTYRTNGVPILFGRFDKFTLALTNIVAEDDRVILKALAWGEGPWTFLYVQTAVMPMRVRDGKFDSLRGYLDHQGIECLATRFGRWPQVRSGSS</sequence>
<gene>
    <name evidence="1" type="ORF">PG991_013994</name>
</gene>
<dbReference type="SUPFAM" id="SSF54427">
    <property type="entry name" value="NTF2-like"/>
    <property type="match status" value="1"/>
</dbReference>
<dbReference type="InterPro" id="IPR032710">
    <property type="entry name" value="NTF2-like_dom_sf"/>
</dbReference>
<evidence type="ECO:0000313" key="1">
    <source>
        <dbReference type="EMBL" id="KAK8001772.1"/>
    </source>
</evidence>
<comment type="caution">
    <text evidence="1">The sequence shown here is derived from an EMBL/GenBank/DDBJ whole genome shotgun (WGS) entry which is preliminary data.</text>
</comment>
<reference evidence="1 2" key="1">
    <citation type="submission" date="2023-01" db="EMBL/GenBank/DDBJ databases">
        <title>Analysis of 21 Apiospora genomes using comparative genomics revels a genus with tremendous synthesis potential of carbohydrate active enzymes and secondary metabolites.</title>
        <authorList>
            <person name="Sorensen T."/>
        </authorList>
    </citation>
    <scope>NUCLEOTIDE SEQUENCE [LARGE SCALE GENOMIC DNA]</scope>
    <source>
        <strain evidence="1 2">CBS 20057</strain>
    </source>
</reference>
<name>A0ABR1R8C8_9PEZI</name>
<protein>
    <recommendedName>
        <fullName evidence="3">SnoaL-like domain-containing protein</fullName>
    </recommendedName>
</protein>
<proteinExistence type="predicted"/>
<dbReference type="Gene3D" id="3.10.450.50">
    <property type="match status" value="1"/>
</dbReference>
<evidence type="ECO:0008006" key="3">
    <source>
        <dbReference type="Google" id="ProtNLM"/>
    </source>
</evidence>
<organism evidence="1 2">
    <name type="scientific">Apiospora marii</name>
    <dbReference type="NCBI Taxonomy" id="335849"/>
    <lineage>
        <taxon>Eukaryota</taxon>
        <taxon>Fungi</taxon>
        <taxon>Dikarya</taxon>
        <taxon>Ascomycota</taxon>
        <taxon>Pezizomycotina</taxon>
        <taxon>Sordariomycetes</taxon>
        <taxon>Xylariomycetidae</taxon>
        <taxon>Amphisphaeriales</taxon>
        <taxon>Apiosporaceae</taxon>
        <taxon>Apiospora</taxon>
    </lineage>
</organism>
<evidence type="ECO:0000313" key="2">
    <source>
        <dbReference type="Proteomes" id="UP001396898"/>
    </source>
</evidence>
<keyword evidence="2" id="KW-1185">Reference proteome</keyword>